<dbReference type="PANTHER" id="PTHR22761">
    <property type="entry name" value="CHARGED MULTIVESICULAR BODY PROTEIN"/>
    <property type="match status" value="1"/>
</dbReference>
<comment type="subcellular location">
    <subcellularLocation>
        <location evidence="2">Cytoplasm</location>
    </subcellularLocation>
    <subcellularLocation>
        <location evidence="1">Endosome membrane</location>
        <topology evidence="1">Peripheral membrane protein</topology>
    </subcellularLocation>
</comment>
<evidence type="ECO:0000256" key="5">
    <source>
        <dbReference type="ARBA" id="ARBA00022753"/>
    </source>
</evidence>
<evidence type="ECO:0000256" key="4">
    <source>
        <dbReference type="ARBA" id="ARBA00022490"/>
    </source>
</evidence>
<dbReference type="GO" id="GO:0005771">
    <property type="term" value="C:multivesicular body"/>
    <property type="evidence" value="ECO:0007669"/>
    <property type="project" value="TreeGrafter"/>
</dbReference>
<keyword evidence="4" id="KW-0963">Cytoplasm</keyword>
<evidence type="ECO:0000256" key="9">
    <source>
        <dbReference type="ARBA" id="ARBA00069248"/>
    </source>
</evidence>
<feature type="region of interest" description="Disordered" evidence="11">
    <location>
        <begin position="140"/>
        <end position="244"/>
    </location>
</feature>
<dbReference type="GO" id="GO:0009898">
    <property type="term" value="C:cytoplasmic side of plasma membrane"/>
    <property type="evidence" value="ECO:0007669"/>
    <property type="project" value="TreeGrafter"/>
</dbReference>
<keyword evidence="5" id="KW-0967">Endosome</keyword>
<evidence type="ECO:0000256" key="1">
    <source>
        <dbReference type="ARBA" id="ARBA00004481"/>
    </source>
</evidence>
<dbReference type="eggNOG" id="KOG1656">
    <property type="taxonomic scope" value="Eukaryota"/>
</dbReference>
<name>A0A1Q3A788_ZYGRO</name>
<dbReference type="FunFam" id="1.10.287.1060:FF:000012">
    <property type="entry name" value="Vacuolar sorting protein SNF7"/>
    <property type="match status" value="1"/>
</dbReference>
<evidence type="ECO:0000256" key="11">
    <source>
        <dbReference type="SAM" id="MobiDB-lite"/>
    </source>
</evidence>
<dbReference type="OrthoDB" id="5592979at2759"/>
<dbReference type="PANTHER" id="PTHR22761:SF10">
    <property type="entry name" value="GH13992P"/>
    <property type="match status" value="1"/>
</dbReference>
<reference evidence="12 13" key="1">
    <citation type="submission" date="2016-08" db="EMBL/GenBank/DDBJ databases">
        <title>Draft genome sequence of allopolyploid Zygosaccharomyces rouxii.</title>
        <authorList>
            <person name="Watanabe J."/>
            <person name="Uehara K."/>
            <person name="Mogi Y."/>
            <person name="Tsukioka Y."/>
        </authorList>
    </citation>
    <scope>NUCLEOTIDE SEQUENCE [LARGE SCALE GENOMIC DNA]</scope>
    <source>
        <strain evidence="12 13">NBRC 110957</strain>
    </source>
</reference>
<comment type="caution">
    <text evidence="12">The sequence shown here is derived from an EMBL/GenBank/DDBJ whole genome shotgun (WGS) entry which is preliminary data.</text>
</comment>
<evidence type="ECO:0000256" key="6">
    <source>
        <dbReference type="ARBA" id="ARBA00023136"/>
    </source>
</evidence>
<feature type="compositionally biased region" description="Basic and acidic residues" evidence="11">
    <location>
        <begin position="233"/>
        <end position="244"/>
    </location>
</feature>
<feature type="coiled-coil region" evidence="10">
    <location>
        <begin position="65"/>
        <end position="99"/>
    </location>
</feature>
<proteinExistence type="inferred from homology"/>
<dbReference type="Gene3D" id="1.10.287.1060">
    <property type="entry name" value="ESAT-6-like"/>
    <property type="match status" value="1"/>
</dbReference>
<feature type="compositionally biased region" description="Polar residues" evidence="11">
    <location>
        <begin position="203"/>
        <end position="219"/>
    </location>
</feature>
<dbReference type="AlphaFoldDB" id="A0A1Q3A788"/>
<evidence type="ECO:0000256" key="7">
    <source>
        <dbReference type="ARBA" id="ARBA00040017"/>
    </source>
</evidence>
<evidence type="ECO:0000313" key="12">
    <source>
        <dbReference type="EMBL" id="GAV51440.1"/>
    </source>
</evidence>
<gene>
    <name evidence="12" type="ORF">ZYGR_0AD06230</name>
</gene>
<dbReference type="Proteomes" id="UP000187013">
    <property type="component" value="Unassembled WGS sequence"/>
</dbReference>
<dbReference type="EMBL" id="BDGX01000030">
    <property type="protein sequence ID" value="GAV51440.1"/>
    <property type="molecule type" value="Genomic_DNA"/>
</dbReference>
<protein>
    <recommendedName>
        <fullName evidence="7">Vacuolar-sorting protein SNF7</fullName>
    </recommendedName>
    <alternativeName>
        <fullName evidence="8">Vacuolar protein-sorting-associated protein 32</fullName>
    </alternativeName>
    <alternativeName>
        <fullName evidence="9">Vacuolar-sorting protein snf7</fullName>
    </alternativeName>
</protein>
<dbReference type="Gene3D" id="6.10.250.1710">
    <property type="match status" value="1"/>
</dbReference>
<dbReference type="GO" id="GO:0032511">
    <property type="term" value="P:late endosome to vacuole transport via multivesicular body sorting pathway"/>
    <property type="evidence" value="ECO:0007669"/>
    <property type="project" value="TreeGrafter"/>
</dbReference>
<evidence type="ECO:0000256" key="2">
    <source>
        <dbReference type="ARBA" id="ARBA00004496"/>
    </source>
</evidence>
<dbReference type="GO" id="GO:0006900">
    <property type="term" value="P:vesicle budding from membrane"/>
    <property type="evidence" value="ECO:0007669"/>
    <property type="project" value="TreeGrafter"/>
</dbReference>
<sequence>MWSYIFGGSSSGSSGKNRDLPKKAIVELREHINLLGKKQSHLQTQISNQENEAKTFLTKGNKSMAKNSLKKKKIYEAQLTKLEGQMDSLEQQLFSIESANLNLETMRAMKQGAKAMKTMHDGLDIDKVDETMDEVREQVELGEEISDAISRPMYTGANEVDEDELDEELDALAQDEKSKEQVPQVSQPQAAEPVGQKPVSLPNAPNSKIESSKAQSNEPQGQQQNDEEDEDERALRELQAEMGL</sequence>
<evidence type="ECO:0000313" key="13">
    <source>
        <dbReference type="Proteomes" id="UP000187013"/>
    </source>
</evidence>
<keyword evidence="10" id="KW-0175">Coiled coil</keyword>
<dbReference type="InterPro" id="IPR005024">
    <property type="entry name" value="Snf7_fam"/>
</dbReference>
<comment type="similarity">
    <text evidence="3">Belongs to the SNF7 family.</text>
</comment>
<feature type="compositionally biased region" description="Acidic residues" evidence="11">
    <location>
        <begin position="159"/>
        <end position="170"/>
    </location>
</feature>
<organism evidence="12 13">
    <name type="scientific">Zygosaccharomyces rouxii</name>
    <dbReference type="NCBI Taxonomy" id="4956"/>
    <lineage>
        <taxon>Eukaryota</taxon>
        <taxon>Fungi</taxon>
        <taxon>Dikarya</taxon>
        <taxon>Ascomycota</taxon>
        <taxon>Saccharomycotina</taxon>
        <taxon>Saccharomycetes</taxon>
        <taxon>Saccharomycetales</taxon>
        <taxon>Saccharomycetaceae</taxon>
        <taxon>Zygosaccharomyces</taxon>
    </lineage>
</organism>
<evidence type="ECO:0000256" key="10">
    <source>
        <dbReference type="SAM" id="Coils"/>
    </source>
</evidence>
<evidence type="ECO:0000256" key="8">
    <source>
        <dbReference type="ARBA" id="ARBA00042586"/>
    </source>
</evidence>
<evidence type="ECO:0000256" key="3">
    <source>
        <dbReference type="ARBA" id="ARBA00006190"/>
    </source>
</evidence>
<keyword evidence="6" id="KW-0472">Membrane</keyword>
<dbReference type="GO" id="GO:0006508">
    <property type="term" value="P:proteolysis"/>
    <property type="evidence" value="ECO:0007669"/>
    <property type="project" value="UniProtKB-ARBA"/>
</dbReference>
<dbReference type="Pfam" id="PF03357">
    <property type="entry name" value="Snf7"/>
    <property type="match status" value="1"/>
</dbReference>
<dbReference type="GO" id="GO:0000815">
    <property type="term" value="C:ESCRT III complex"/>
    <property type="evidence" value="ECO:0007669"/>
    <property type="project" value="TreeGrafter"/>
</dbReference>
<accession>A0A1Q3A788</accession>